<dbReference type="Pfam" id="PF12625">
    <property type="entry name" value="Arabinose_bd"/>
    <property type="match status" value="1"/>
</dbReference>
<keyword evidence="6" id="KW-1185">Reference proteome</keyword>
<dbReference type="PANTHER" id="PTHR47894:SF4">
    <property type="entry name" value="HTH-TYPE TRANSCRIPTIONAL REGULATOR GADX"/>
    <property type="match status" value="1"/>
</dbReference>
<dbReference type="Proteomes" id="UP000307808">
    <property type="component" value="Unassembled WGS sequence"/>
</dbReference>
<gene>
    <name evidence="5" type="ORF">FC770_14855</name>
</gene>
<evidence type="ECO:0000313" key="5">
    <source>
        <dbReference type="EMBL" id="TKI60789.1"/>
    </source>
</evidence>
<accession>A0A4U2YIC5</accession>
<dbReference type="GO" id="GO:0005829">
    <property type="term" value="C:cytosol"/>
    <property type="evidence" value="ECO:0007669"/>
    <property type="project" value="TreeGrafter"/>
</dbReference>
<dbReference type="Gene3D" id="1.10.10.60">
    <property type="entry name" value="Homeodomain-like"/>
    <property type="match status" value="1"/>
</dbReference>
<dbReference type="EMBL" id="SZPY01000004">
    <property type="protein sequence ID" value="TKI60789.1"/>
    <property type="molecule type" value="Genomic_DNA"/>
</dbReference>
<sequence length="344" mass="36721">MSMIRSAGLHGFRATVQELGGDADDIARRSGMSVTALDSTNELVSDVAVATALETAADELGCPDFGLRMARRQDLSLLGPLGLAVKHSESLATALDYVSDFLFVHAEGLRLQAVPDPLGSPGVAGVQFDAGPDRTPSPQSTGLVLGFAHRAAVELVGGPYGLRSVELPHVPSPGEAEAYRRHFRGPVRGGRPAAVVRITGNLASLLLREHDEELHRLAIAMLARHRRNPADDVVHVVRTALSHAMGKTPLTLTAVARQVSVHPRTLQRLLEAHGTSFGEVLDDLRRHTARQLLTGTDLPIAQVAQRIGYAEAATFSRRARAWWGATAAAVRQSAHLSSSDKTLS</sequence>
<dbReference type="InterPro" id="IPR032687">
    <property type="entry name" value="AraC-type_N"/>
</dbReference>
<comment type="caution">
    <text evidence="5">The sequence shown here is derived from an EMBL/GenBank/DDBJ whole genome shotgun (WGS) entry which is preliminary data.</text>
</comment>
<proteinExistence type="predicted"/>
<keyword evidence="1" id="KW-0805">Transcription regulation</keyword>
<dbReference type="PANTHER" id="PTHR47894">
    <property type="entry name" value="HTH-TYPE TRANSCRIPTIONAL REGULATOR GADX"/>
    <property type="match status" value="1"/>
</dbReference>
<evidence type="ECO:0000256" key="2">
    <source>
        <dbReference type="ARBA" id="ARBA00023125"/>
    </source>
</evidence>
<dbReference type="GO" id="GO:0003700">
    <property type="term" value="F:DNA-binding transcription factor activity"/>
    <property type="evidence" value="ECO:0007669"/>
    <property type="project" value="InterPro"/>
</dbReference>
<evidence type="ECO:0000313" key="6">
    <source>
        <dbReference type="Proteomes" id="UP000307808"/>
    </source>
</evidence>
<dbReference type="PROSITE" id="PS01124">
    <property type="entry name" value="HTH_ARAC_FAMILY_2"/>
    <property type="match status" value="1"/>
</dbReference>
<feature type="domain" description="HTH araC/xylS-type" evidence="4">
    <location>
        <begin position="231"/>
        <end position="333"/>
    </location>
</feature>
<dbReference type="SUPFAM" id="SSF46689">
    <property type="entry name" value="Homeodomain-like"/>
    <property type="match status" value="1"/>
</dbReference>
<dbReference type="SMART" id="SM00342">
    <property type="entry name" value="HTH_ARAC"/>
    <property type="match status" value="1"/>
</dbReference>
<evidence type="ECO:0000259" key="4">
    <source>
        <dbReference type="PROSITE" id="PS01124"/>
    </source>
</evidence>
<dbReference type="InterPro" id="IPR009057">
    <property type="entry name" value="Homeodomain-like_sf"/>
</dbReference>
<organism evidence="5 6">
    <name type="scientific">Nocardioides jishulii</name>
    <dbReference type="NCBI Taxonomy" id="2575440"/>
    <lineage>
        <taxon>Bacteria</taxon>
        <taxon>Bacillati</taxon>
        <taxon>Actinomycetota</taxon>
        <taxon>Actinomycetes</taxon>
        <taxon>Propionibacteriales</taxon>
        <taxon>Nocardioidaceae</taxon>
        <taxon>Nocardioides</taxon>
    </lineage>
</organism>
<evidence type="ECO:0000256" key="1">
    <source>
        <dbReference type="ARBA" id="ARBA00023015"/>
    </source>
</evidence>
<dbReference type="AlphaFoldDB" id="A0A4U2YIC5"/>
<dbReference type="InterPro" id="IPR018060">
    <property type="entry name" value="HTH_AraC"/>
</dbReference>
<dbReference type="OrthoDB" id="5241536at2"/>
<evidence type="ECO:0000256" key="3">
    <source>
        <dbReference type="ARBA" id="ARBA00023163"/>
    </source>
</evidence>
<keyword evidence="3" id="KW-0804">Transcription</keyword>
<protein>
    <submittedName>
        <fullName evidence="5">AraC family transcriptional regulator</fullName>
    </submittedName>
</protein>
<keyword evidence="2" id="KW-0238">DNA-binding</keyword>
<dbReference type="GO" id="GO:0000976">
    <property type="term" value="F:transcription cis-regulatory region binding"/>
    <property type="evidence" value="ECO:0007669"/>
    <property type="project" value="TreeGrafter"/>
</dbReference>
<reference evidence="5 6" key="1">
    <citation type="submission" date="2019-04" db="EMBL/GenBank/DDBJ databases">
        <authorList>
            <person name="Dong K."/>
        </authorList>
    </citation>
    <scope>NUCLEOTIDE SEQUENCE [LARGE SCALE GENOMIC DNA]</scope>
    <source>
        <strain evidence="6">dk3543</strain>
    </source>
</reference>
<dbReference type="Pfam" id="PF12833">
    <property type="entry name" value="HTH_18"/>
    <property type="match status" value="1"/>
</dbReference>
<name>A0A4U2YIC5_9ACTN</name>